<protein>
    <submittedName>
        <fullName evidence="1">Uncharacterized protein</fullName>
    </submittedName>
</protein>
<dbReference type="Proteomes" id="UP000287651">
    <property type="component" value="Unassembled WGS sequence"/>
</dbReference>
<proteinExistence type="predicted"/>
<reference evidence="1 2" key="1">
    <citation type="journal article" date="2014" name="Agronomy (Basel)">
        <title>A Draft Genome Sequence for Ensete ventricosum, the Drought-Tolerant Tree Against Hunger.</title>
        <authorList>
            <person name="Harrison J."/>
            <person name="Moore K.A."/>
            <person name="Paszkiewicz K."/>
            <person name="Jones T."/>
            <person name="Grant M."/>
            <person name="Ambacheew D."/>
            <person name="Muzemil S."/>
            <person name="Studholme D.J."/>
        </authorList>
    </citation>
    <scope>NUCLEOTIDE SEQUENCE [LARGE SCALE GENOMIC DNA]</scope>
</reference>
<name>A0A426X0L4_ENSVE</name>
<sequence length="72" mass="8269">MVTEVPLLVEVDAAKVKHKEDYLVEEGQYSIVPNKGCHRMMMGYRLTKRKALLMQVEKKRKQPAMMSDAGCE</sequence>
<gene>
    <name evidence="1" type="ORF">B296_00020483</name>
</gene>
<evidence type="ECO:0000313" key="2">
    <source>
        <dbReference type="Proteomes" id="UP000287651"/>
    </source>
</evidence>
<organism evidence="1 2">
    <name type="scientific">Ensete ventricosum</name>
    <name type="common">Abyssinian banana</name>
    <name type="synonym">Musa ensete</name>
    <dbReference type="NCBI Taxonomy" id="4639"/>
    <lineage>
        <taxon>Eukaryota</taxon>
        <taxon>Viridiplantae</taxon>
        <taxon>Streptophyta</taxon>
        <taxon>Embryophyta</taxon>
        <taxon>Tracheophyta</taxon>
        <taxon>Spermatophyta</taxon>
        <taxon>Magnoliopsida</taxon>
        <taxon>Liliopsida</taxon>
        <taxon>Zingiberales</taxon>
        <taxon>Musaceae</taxon>
        <taxon>Ensete</taxon>
    </lineage>
</organism>
<accession>A0A426X0L4</accession>
<dbReference type="EMBL" id="AMZH03030127">
    <property type="protein sequence ID" value="RRT33015.1"/>
    <property type="molecule type" value="Genomic_DNA"/>
</dbReference>
<evidence type="ECO:0000313" key="1">
    <source>
        <dbReference type="EMBL" id="RRT33015.1"/>
    </source>
</evidence>
<comment type="caution">
    <text evidence="1">The sequence shown here is derived from an EMBL/GenBank/DDBJ whole genome shotgun (WGS) entry which is preliminary data.</text>
</comment>
<dbReference type="AlphaFoldDB" id="A0A426X0L4"/>